<evidence type="ECO:0000313" key="3">
    <source>
        <dbReference type="Proteomes" id="UP000614272"/>
    </source>
</evidence>
<dbReference type="RefSeq" id="WP_099034187.1">
    <property type="nucleotide sequence ID" value="NZ_BMGJ01000006.1"/>
</dbReference>
<feature type="signal peptide" evidence="1">
    <location>
        <begin position="1"/>
        <end position="23"/>
    </location>
</feature>
<reference evidence="3" key="1">
    <citation type="journal article" date="2019" name="Int. J. Syst. Evol. Microbiol.">
        <title>The Global Catalogue of Microorganisms (GCM) 10K type strain sequencing project: providing services to taxonomists for standard genome sequencing and annotation.</title>
        <authorList>
            <consortium name="The Broad Institute Genomics Platform"/>
            <consortium name="The Broad Institute Genome Sequencing Center for Infectious Disease"/>
            <person name="Wu L."/>
            <person name="Ma J."/>
        </authorList>
    </citation>
    <scope>NUCLEOTIDE SEQUENCE [LARGE SCALE GENOMIC DNA]</scope>
    <source>
        <strain evidence="3">CGMCC 1.12923</strain>
    </source>
</reference>
<keyword evidence="3" id="KW-1185">Reference proteome</keyword>
<organism evidence="2 3">
    <name type="scientific">Lacimicrobium alkaliphilum</name>
    <dbReference type="NCBI Taxonomy" id="1526571"/>
    <lineage>
        <taxon>Bacteria</taxon>
        <taxon>Pseudomonadati</taxon>
        <taxon>Pseudomonadota</taxon>
        <taxon>Gammaproteobacteria</taxon>
        <taxon>Alteromonadales</taxon>
        <taxon>Alteromonadaceae</taxon>
        <taxon>Lacimicrobium</taxon>
    </lineage>
</organism>
<comment type="caution">
    <text evidence="2">The sequence shown here is derived from an EMBL/GenBank/DDBJ whole genome shotgun (WGS) entry which is preliminary data.</text>
</comment>
<proteinExistence type="predicted"/>
<dbReference type="Proteomes" id="UP000614272">
    <property type="component" value="Unassembled WGS sequence"/>
</dbReference>
<evidence type="ECO:0000313" key="2">
    <source>
        <dbReference type="EMBL" id="GGD63741.1"/>
    </source>
</evidence>
<evidence type="ECO:0008006" key="4">
    <source>
        <dbReference type="Google" id="ProtNLM"/>
    </source>
</evidence>
<accession>A0ABQ1RCX7</accession>
<dbReference type="EMBL" id="BMGJ01000006">
    <property type="protein sequence ID" value="GGD63741.1"/>
    <property type="molecule type" value="Genomic_DNA"/>
</dbReference>
<gene>
    <name evidence="2" type="ORF">GCM10011357_18840</name>
</gene>
<name>A0ABQ1RCX7_9ALTE</name>
<evidence type="ECO:0000256" key="1">
    <source>
        <dbReference type="SAM" id="SignalP"/>
    </source>
</evidence>
<keyword evidence="1" id="KW-0732">Signal</keyword>
<protein>
    <recommendedName>
        <fullName evidence="4">TolC family protein</fullName>
    </recommendedName>
</protein>
<dbReference type="Gene3D" id="1.20.1600.10">
    <property type="entry name" value="Outer membrane efflux proteins (OEP)"/>
    <property type="match status" value="1"/>
</dbReference>
<feature type="chain" id="PRO_5046181702" description="TolC family protein" evidence="1">
    <location>
        <begin position="24"/>
        <end position="397"/>
    </location>
</feature>
<dbReference type="SUPFAM" id="SSF56954">
    <property type="entry name" value="Outer membrane efflux proteins (OEP)"/>
    <property type="match status" value="1"/>
</dbReference>
<sequence>MKRPILAVLLVTAYWTLVPFCGAANTTPSPTLYELLDIVLERADKDNVNNAATLRASSWLDGAPSVSMNYLRSQEDQGSDEAELRLNLPIKSFARRNADAQVRQNDARLHSANQRIAALFYSGLIRESIWSYKVAMTRLEGLNKKHRLLLELEQQFTQQVDAGITTTYGLLAAKQTRLSIEIEQLEQQQVAQRWLDQFQQLTGTAHLPDKVVEPPPDDGLMAMNNHPHLALLESERRQARLTLLNSRHGNEAWNLSVTAKQVDSPGFTDNQIGLGVEVPLSMGERVSQSDYSAWQQASRAFDAQLQQAHQTLLNEWKAVQQHWQYLNTKKRVLTQQQLLSSEILAQIKTLKNLNEIEQELFLKRAIDSIDMQQAGTLNQTLIEQQQARMNQAAGVSL</sequence>